<evidence type="ECO:0000256" key="1">
    <source>
        <dbReference type="SAM" id="MobiDB-lite"/>
    </source>
</evidence>
<keyword evidence="3" id="KW-1185">Reference proteome</keyword>
<feature type="region of interest" description="Disordered" evidence="1">
    <location>
        <begin position="64"/>
        <end position="85"/>
    </location>
</feature>
<evidence type="ECO:0000313" key="2">
    <source>
        <dbReference type="EMBL" id="KAK7398947.1"/>
    </source>
</evidence>
<dbReference type="AlphaFoldDB" id="A0AAN9XMN6"/>
<gene>
    <name evidence="2" type="ORF">VNO78_10121</name>
</gene>
<comment type="caution">
    <text evidence="2">The sequence shown here is derived from an EMBL/GenBank/DDBJ whole genome shotgun (WGS) entry which is preliminary data.</text>
</comment>
<reference evidence="2 3" key="1">
    <citation type="submission" date="2024-01" db="EMBL/GenBank/DDBJ databases">
        <title>The genomes of 5 underutilized Papilionoideae crops provide insights into root nodulation and disease resistanc.</title>
        <authorList>
            <person name="Jiang F."/>
        </authorList>
    </citation>
    <scope>NUCLEOTIDE SEQUENCE [LARGE SCALE GENOMIC DNA]</scope>
    <source>
        <strain evidence="2">DUOXIRENSHENG_FW03</strain>
        <tissue evidence="2">Leaves</tissue>
    </source>
</reference>
<organism evidence="2 3">
    <name type="scientific">Psophocarpus tetragonolobus</name>
    <name type="common">Winged bean</name>
    <name type="synonym">Dolichos tetragonolobus</name>
    <dbReference type="NCBI Taxonomy" id="3891"/>
    <lineage>
        <taxon>Eukaryota</taxon>
        <taxon>Viridiplantae</taxon>
        <taxon>Streptophyta</taxon>
        <taxon>Embryophyta</taxon>
        <taxon>Tracheophyta</taxon>
        <taxon>Spermatophyta</taxon>
        <taxon>Magnoliopsida</taxon>
        <taxon>eudicotyledons</taxon>
        <taxon>Gunneridae</taxon>
        <taxon>Pentapetalae</taxon>
        <taxon>rosids</taxon>
        <taxon>fabids</taxon>
        <taxon>Fabales</taxon>
        <taxon>Fabaceae</taxon>
        <taxon>Papilionoideae</taxon>
        <taxon>50 kb inversion clade</taxon>
        <taxon>NPAAA clade</taxon>
        <taxon>indigoferoid/millettioid clade</taxon>
        <taxon>Phaseoleae</taxon>
        <taxon>Psophocarpus</taxon>
    </lineage>
</organism>
<name>A0AAN9XMN6_PSOTE</name>
<sequence length="85" mass="10221">MNVYLTSLQKSFIYIVYTEHCCEMSKKKQSKAVLPGRTSKLGMMVNGEYWEEEEANLFVRRRKVRQQRRMKKKKNGRFVAKKKKD</sequence>
<evidence type="ECO:0000313" key="3">
    <source>
        <dbReference type="Proteomes" id="UP001386955"/>
    </source>
</evidence>
<protein>
    <submittedName>
        <fullName evidence="2">Uncharacterized protein</fullName>
    </submittedName>
</protein>
<proteinExistence type="predicted"/>
<dbReference type="Proteomes" id="UP001386955">
    <property type="component" value="Unassembled WGS sequence"/>
</dbReference>
<accession>A0AAN9XMN6</accession>
<dbReference type="EMBL" id="JAYMYS010000003">
    <property type="protein sequence ID" value="KAK7398947.1"/>
    <property type="molecule type" value="Genomic_DNA"/>
</dbReference>